<dbReference type="KEGG" id="cavi:CAV_1416"/>
<dbReference type="InterPro" id="IPR027471">
    <property type="entry name" value="YbeD-like_sf"/>
</dbReference>
<dbReference type="EMBL" id="CP022347">
    <property type="protein sequence ID" value="ASQ31036.1"/>
    <property type="molecule type" value="Genomic_DNA"/>
</dbReference>
<organism evidence="1 2">
    <name type="scientific">Campylobacter avium LMG 24591</name>
    <dbReference type="NCBI Taxonomy" id="522484"/>
    <lineage>
        <taxon>Bacteria</taxon>
        <taxon>Pseudomonadati</taxon>
        <taxon>Campylobacterota</taxon>
        <taxon>Epsilonproteobacteria</taxon>
        <taxon>Campylobacterales</taxon>
        <taxon>Campylobacteraceae</taxon>
        <taxon>Campylobacter</taxon>
    </lineage>
</organism>
<accession>A0A222MZM4</accession>
<reference evidence="1 2" key="1">
    <citation type="submission" date="2017-07" db="EMBL/GenBank/DDBJ databases">
        <title>Analysis of two Campylobacter avium genomes and identification of a novel hippuricase gene.</title>
        <authorList>
            <person name="Miller W.G."/>
            <person name="Chapman M.H."/>
            <person name="Yee E."/>
            <person name="Revez J."/>
            <person name="Bono J.L."/>
            <person name="Rossi M."/>
        </authorList>
    </citation>
    <scope>NUCLEOTIDE SEQUENCE [LARGE SCALE GENOMIC DNA]</scope>
    <source>
        <strain evidence="1 2">LMG 24591</strain>
    </source>
</reference>
<dbReference type="SUPFAM" id="SSF117991">
    <property type="entry name" value="YbeD/HP0495-like"/>
    <property type="match status" value="1"/>
</dbReference>
<sequence length="87" mass="10298">MLNLNEIKQEPIINYPISWDYKLIVKKDVDVSVLVKKVLKQREFKLTQTNSSKNGKYVSYLATITVIDKDDRLRLFDEFKKLCDFVI</sequence>
<dbReference type="Gene3D" id="3.30.70.260">
    <property type="match status" value="1"/>
</dbReference>
<evidence type="ECO:0000313" key="2">
    <source>
        <dbReference type="Proteomes" id="UP000201169"/>
    </source>
</evidence>
<name>A0A222MZM4_9BACT</name>
<dbReference type="InterPro" id="IPR007454">
    <property type="entry name" value="UPF0250_YbeD-like"/>
</dbReference>
<dbReference type="Proteomes" id="UP000201169">
    <property type="component" value="Chromosome"/>
</dbReference>
<dbReference type="AlphaFoldDB" id="A0A222MZM4"/>
<keyword evidence="2" id="KW-1185">Reference proteome</keyword>
<protein>
    <submittedName>
        <fullName evidence="1">DUF493 domain protein</fullName>
    </submittedName>
</protein>
<dbReference type="Pfam" id="PF04359">
    <property type="entry name" value="DUF493"/>
    <property type="match status" value="1"/>
</dbReference>
<proteinExistence type="predicted"/>
<dbReference type="OrthoDB" id="281538at2"/>
<gene>
    <name evidence="1" type="ORF">CAV_1416</name>
</gene>
<evidence type="ECO:0000313" key="1">
    <source>
        <dbReference type="EMBL" id="ASQ31036.1"/>
    </source>
</evidence>